<dbReference type="GO" id="GO:0071555">
    <property type="term" value="P:cell wall organization"/>
    <property type="evidence" value="ECO:0007669"/>
    <property type="project" value="UniProtKB-KW"/>
</dbReference>
<dbReference type="EMBL" id="LCKQ01000006">
    <property type="protein sequence ID" value="KKU03993.1"/>
    <property type="molecule type" value="Genomic_DNA"/>
</dbReference>
<evidence type="ECO:0000256" key="1">
    <source>
        <dbReference type="ARBA" id="ARBA00007164"/>
    </source>
</evidence>
<dbReference type="GO" id="GO:0009252">
    <property type="term" value="P:peptidoglycan biosynthetic process"/>
    <property type="evidence" value="ECO:0007669"/>
    <property type="project" value="UniProtKB-KW"/>
</dbReference>
<dbReference type="GO" id="GO:0009002">
    <property type="term" value="F:serine-type D-Ala-D-Ala carboxypeptidase activity"/>
    <property type="evidence" value="ECO:0007669"/>
    <property type="project" value="InterPro"/>
</dbReference>
<evidence type="ECO:0000256" key="9">
    <source>
        <dbReference type="RuleBase" id="RU004016"/>
    </source>
</evidence>
<evidence type="ECO:0000256" key="5">
    <source>
        <dbReference type="ARBA" id="ARBA00022984"/>
    </source>
</evidence>
<dbReference type="GO" id="GO:0006508">
    <property type="term" value="P:proteolysis"/>
    <property type="evidence" value="ECO:0007669"/>
    <property type="project" value="InterPro"/>
</dbReference>
<dbReference type="PANTHER" id="PTHR21581">
    <property type="entry name" value="D-ALANYL-D-ALANINE CARBOXYPEPTIDASE"/>
    <property type="match status" value="1"/>
</dbReference>
<dbReference type="Proteomes" id="UP000034086">
    <property type="component" value="Unassembled WGS sequence"/>
</dbReference>
<dbReference type="InterPro" id="IPR018044">
    <property type="entry name" value="Peptidase_S11"/>
</dbReference>
<dbReference type="InterPro" id="IPR001967">
    <property type="entry name" value="Peptidase_S11_N"/>
</dbReference>
<dbReference type="SUPFAM" id="SSF56601">
    <property type="entry name" value="beta-lactamase/transpeptidase-like"/>
    <property type="match status" value="1"/>
</dbReference>
<keyword evidence="3" id="KW-0378">Hydrolase</keyword>
<keyword evidence="4" id="KW-0133">Cell shape</keyword>
<dbReference type="GO" id="GO:0008360">
    <property type="term" value="P:regulation of cell shape"/>
    <property type="evidence" value="ECO:0007669"/>
    <property type="project" value="UniProtKB-KW"/>
</dbReference>
<evidence type="ECO:0000313" key="11">
    <source>
        <dbReference type="EMBL" id="KKU03993.1"/>
    </source>
</evidence>
<protein>
    <recommendedName>
        <fullName evidence="10">Peptidase S11 D-alanyl-D-alanine carboxypeptidase A N-terminal domain-containing protein</fullName>
    </recommendedName>
</protein>
<feature type="domain" description="Peptidase S11 D-alanyl-D-alanine carboxypeptidase A N-terminal" evidence="10">
    <location>
        <begin position="57"/>
        <end position="281"/>
    </location>
</feature>
<proteinExistence type="inferred from homology"/>
<feature type="binding site" evidence="8">
    <location>
        <position position="252"/>
    </location>
    <ligand>
        <name>substrate</name>
    </ligand>
</feature>
<feature type="active site" description="Acyl-ester intermediate" evidence="7">
    <location>
        <position position="91"/>
    </location>
</feature>
<name>A0A0G1PEZ2_9BACT</name>
<sequence>MKLFLDDSRSLLFLSLLSFVFIASTALALSASDSRHQPETSQNQKLLSPLPVISKDASFPIISAQAALAIDMDSQVSLYEKRADSPFLPASTTKIVTALVAREYYPLNLVIKVPEVKVEGQKMGLIRGEEIEVEDLLYGLLVYSANDAAEVLALNFPGGRELFIVAMNLKAKELGLAHSKFSNPAGLDDGDGHVTTAKDLIRVSEIAMKDPLFAKIVGTKEKTVTSTNGRIVHRLRNINELLGEVEGVMGVKTGWTENARENLVTYLERDGRRVMIVLLGSQDRFGETRELIDWIFSNYRWQAVTPPLTLRNIRP</sequence>
<evidence type="ECO:0000256" key="6">
    <source>
        <dbReference type="ARBA" id="ARBA00023316"/>
    </source>
</evidence>
<reference evidence="11 12" key="1">
    <citation type="journal article" date="2015" name="Nature">
        <title>rRNA introns, odd ribosomes, and small enigmatic genomes across a large radiation of phyla.</title>
        <authorList>
            <person name="Brown C.T."/>
            <person name="Hug L.A."/>
            <person name="Thomas B.C."/>
            <person name="Sharon I."/>
            <person name="Castelle C.J."/>
            <person name="Singh A."/>
            <person name="Wilkins M.J."/>
            <person name="Williams K.H."/>
            <person name="Banfield J.F."/>
        </authorList>
    </citation>
    <scope>NUCLEOTIDE SEQUENCE [LARGE SCALE GENOMIC DNA]</scope>
</reference>
<evidence type="ECO:0000256" key="2">
    <source>
        <dbReference type="ARBA" id="ARBA00022729"/>
    </source>
</evidence>
<evidence type="ECO:0000256" key="4">
    <source>
        <dbReference type="ARBA" id="ARBA00022960"/>
    </source>
</evidence>
<evidence type="ECO:0000256" key="8">
    <source>
        <dbReference type="PIRSR" id="PIRSR618044-2"/>
    </source>
</evidence>
<dbReference type="InterPro" id="IPR012338">
    <property type="entry name" value="Beta-lactam/transpept-like"/>
</dbReference>
<accession>A0A0G1PEZ2</accession>
<keyword evidence="6" id="KW-0961">Cell wall biogenesis/degradation</keyword>
<dbReference type="PANTHER" id="PTHR21581:SF6">
    <property type="entry name" value="TRAFFICKING PROTEIN PARTICLE COMPLEX SUBUNIT 12"/>
    <property type="match status" value="1"/>
</dbReference>
<keyword evidence="5" id="KW-0573">Peptidoglycan synthesis</keyword>
<evidence type="ECO:0000256" key="3">
    <source>
        <dbReference type="ARBA" id="ARBA00022801"/>
    </source>
</evidence>
<keyword evidence="2" id="KW-0732">Signal</keyword>
<dbReference type="PRINTS" id="PR00725">
    <property type="entry name" value="DADACBPTASE1"/>
</dbReference>
<comment type="caution">
    <text evidence="11">The sequence shown here is derived from an EMBL/GenBank/DDBJ whole genome shotgun (WGS) entry which is preliminary data.</text>
</comment>
<dbReference type="Gene3D" id="3.40.710.10">
    <property type="entry name" value="DD-peptidase/beta-lactamase superfamily"/>
    <property type="match status" value="1"/>
</dbReference>
<dbReference type="AlphaFoldDB" id="A0A0G1PEZ2"/>
<dbReference type="Pfam" id="PF00768">
    <property type="entry name" value="Peptidase_S11"/>
    <property type="match status" value="1"/>
</dbReference>
<evidence type="ECO:0000259" key="10">
    <source>
        <dbReference type="Pfam" id="PF00768"/>
    </source>
</evidence>
<evidence type="ECO:0000256" key="7">
    <source>
        <dbReference type="PIRSR" id="PIRSR618044-1"/>
    </source>
</evidence>
<feature type="active site" description="Proton acceptor" evidence="7">
    <location>
        <position position="94"/>
    </location>
</feature>
<comment type="similarity">
    <text evidence="1 9">Belongs to the peptidase S11 family.</text>
</comment>
<organism evidence="11 12">
    <name type="scientific">Candidatus Woesebacteria bacterium GW2011_GWE1_45_18</name>
    <dbReference type="NCBI Taxonomy" id="1618598"/>
    <lineage>
        <taxon>Bacteria</taxon>
        <taxon>Candidatus Woeseibacteriota</taxon>
    </lineage>
</organism>
<feature type="active site" evidence="7">
    <location>
        <position position="144"/>
    </location>
</feature>
<gene>
    <name evidence="11" type="ORF">UX03_C0006G0023</name>
</gene>
<evidence type="ECO:0000313" key="12">
    <source>
        <dbReference type="Proteomes" id="UP000034086"/>
    </source>
</evidence>